<evidence type="ECO:0000256" key="2">
    <source>
        <dbReference type="ARBA" id="ARBA00008124"/>
    </source>
</evidence>
<keyword evidence="5" id="KW-0735">Signal-anchor</keyword>
<evidence type="ECO:0000256" key="10">
    <source>
        <dbReference type="SAM" id="SignalP"/>
    </source>
</evidence>
<keyword evidence="8" id="KW-0472">Membrane</keyword>
<keyword evidence="9" id="KW-0325">Glycoprotein</keyword>
<keyword evidence="4" id="KW-0812">Transmembrane</keyword>
<reference evidence="11 12" key="1">
    <citation type="submission" date="2017-12" db="EMBL/GenBank/DDBJ databases">
        <title>Sequencing, de novo assembly and annotation of complete genome of a new Thraustochytrid species, strain FCC1311.</title>
        <authorList>
            <person name="Sedici K."/>
            <person name="Godart F."/>
            <person name="Aiese Cigliano R."/>
            <person name="Sanseverino W."/>
            <person name="Barakat M."/>
            <person name="Ortet P."/>
            <person name="Marechal E."/>
            <person name="Cagnac O."/>
            <person name="Amato A."/>
        </authorList>
    </citation>
    <scope>NUCLEOTIDE SEQUENCE [LARGE SCALE GENOMIC DNA]</scope>
</reference>
<dbReference type="PANTHER" id="PTHR14647">
    <property type="entry name" value="GALACTOSE-3-O-SULFOTRANSFERASE"/>
    <property type="match status" value="1"/>
</dbReference>
<comment type="similarity">
    <text evidence="2">Belongs to the galactose-3-O-sulfotransferase family.</text>
</comment>
<name>A0A2R5G088_9STRA</name>
<dbReference type="OrthoDB" id="514299at2759"/>
<organism evidence="11 12">
    <name type="scientific">Hondaea fermentalgiana</name>
    <dbReference type="NCBI Taxonomy" id="2315210"/>
    <lineage>
        <taxon>Eukaryota</taxon>
        <taxon>Sar</taxon>
        <taxon>Stramenopiles</taxon>
        <taxon>Bigyra</taxon>
        <taxon>Labyrinthulomycetes</taxon>
        <taxon>Thraustochytrida</taxon>
        <taxon>Thraustochytriidae</taxon>
        <taxon>Hondaea</taxon>
    </lineage>
</organism>
<gene>
    <name evidence="11" type="ORF">FCC1311_006502</name>
</gene>
<evidence type="ECO:0008006" key="13">
    <source>
        <dbReference type="Google" id="ProtNLM"/>
    </source>
</evidence>
<dbReference type="InterPro" id="IPR027417">
    <property type="entry name" value="P-loop_NTPase"/>
</dbReference>
<evidence type="ECO:0000313" key="11">
    <source>
        <dbReference type="EMBL" id="GBG24432.1"/>
    </source>
</evidence>
<keyword evidence="6" id="KW-1133">Transmembrane helix</keyword>
<evidence type="ECO:0000256" key="3">
    <source>
        <dbReference type="ARBA" id="ARBA00022679"/>
    </source>
</evidence>
<accession>A0A2R5G088</accession>
<evidence type="ECO:0000313" key="12">
    <source>
        <dbReference type="Proteomes" id="UP000241890"/>
    </source>
</evidence>
<evidence type="ECO:0000256" key="7">
    <source>
        <dbReference type="ARBA" id="ARBA00023034"/>
    </source>
</evidence>
<sequence length="426" mass="48615">MSLNANFPWSHAKLALLVATLVFLYMVASVPEIAPSTPGLYITLTEYEPEAASLPDEFDTEASFGVYDHDETEHRAEVEQFPLAEARITAPKPPPLFSNAKEGELREKSLEALLRIEDAEFTLFRDIKQPSGLVFLKLHKVGGTSVALALNNASRAYNLTEMPTYATVKKCQEEHPPYDVYFSHNTNGQWFDACMPGAAKVTLFREPVGRAVSAMTWATNRDYFQYYPDRACDYKAGDRKPDFKYGKFACHDDAFRHNYTLQSFLKRLKQRRDHPTPCGESCMSITRSKSNEPKQAIAALDKEYALYATTEHLDEFIVMLALRYGWSLDTMIYHKCKDQGTVKVSPRHLVGEHAWAVDRLRIMTSQEAKVYEHAAQKFTSFVEKAGPDFAALVKIFKERVRDFQANVKARMHGSLKWKRRFHVQLC</sequence>
<keyword evidence="3" id="KW-0808">Transferase</keyword>
<evidence type="ECO:0000256" key="6">
    <source>
        <dbReference type="ARBA" id="ARBA00022989"/>
    </source>
</evidence>
<keyword evidence="7" id="KW-0333">Golgi apparatus</keyword>
<protein>
    <recommendedName>
        <fullName evidence="13">Galactose-3-O-sulfotransferase 3</fullName>
    </recommendedName>
</protein>
<proteinExistence type="inferred from homology"/>
<feature type="chain" id="PRO_5015344648" description="Galactose-3-O-sulfotransferase 3" evidence="10">
    <location>
        <begin position="30"/>
        <end position="426"/>
    </location>
</feature>
<evidence type="ECO:0000256" key="9">
    <source>
        <dbReference type="ARBA" id="ARBA00023180"/>
    </source>
</evidence>
<dbReference type="AlphaFoldDB" id="A0A2R5G088"/>
<dbReference type="Proteomes" id="UP000241890">
    <property type="component" value="Unassembled WGS sequence"/>
</dbReference>
<dbReference type="Gene3D" id="3.40.50.300">
    <property type="entry name" value="P-loop containing nucleotide triphosphate hydrolases"/>
    <property type="match status" value="1"/>
</dbReference>
<evidence type="ECO:0000256" key="5">
    <source>
        <dbReference type="ARBA" id="ARBA00022968"/>
    </source>
</evidence>
<evidence type="ECO:0000256" key="1">
    <source>
        <dbReference type="ARBA" id="ARBA00004323"/>
    </source>
</evidence>
<comment type="caution">
    <text evidence="11">The sequence shown here is derived from an EMBL/GenBank/DDBJ whole genome shotgun (WGS) entry which is preliminary data.</text>
</comment>
<dbReference type="GO" id="GO:0001733">
    <property type="term" value="F:galactosylceramide sulfotransferase activity"/>
    <property type="evidence" value="ECO:0007669"/>
    <property type="project" value="InterPro"/>
</dbReference>
<dbReference type="PANTHER" id="PTHR14647:SF87">
    <property type="entry name" value="PUTATIVE-RELATED"/>
    <property type="match status" value="1"/>
</dbReference>
<keyword evidence="12" id="KW-1185">Reference proteome</keyword>
<feature type="signal peptide" evidence="10">
    <location>
        <begin position="1"/>
        <end position="29"/>
    </location>
</feature>
<dbReference type="EMBL" id="BEYU01000005">
    <property type="protein sequence ID" value="GBG24432.1"/>
    <property type="molecule type" value="Genomic_DNA"/>
</dbReference>
<evidence type="ECO:0000256" key="8">
    <source>
        <dbReference type="ARBA" id="ARBA00023136"/>
    </source>
</evidence>
<dbReference type="InParanoid" id="A0A2R5G088"/>
<dbReference type="InterPro" id="IPR009729">
    <property type="entry name" value="Gal-3-0_sulfotransfrase"/>
</dbReference>
<dbReference type="GO" id="GO:0000139">
    <property type="term" value="C:Golgi membrane"/>
    <property type="evidence" value="ECO:0007669"/>
    <property type="project" value="UniProtKB-SubCell"/>
</dbReference>
<dbReference type="GO" id="GO:0009247">
    <property type="term" value="P:glycolipid biosynthetic process"/>
    <property type="evidence" value="ECO:0007669"/>
    <property type="project" value="InterPro"/>
</dbReference>
<evidence type="ECO:0000256" key="4">
    <source>
        <dbReference type="ARBA" id="ARBA00022692"/>
    </source>
</evidence>
<keyword evidence="10" id="KW-0732">Signal</keyword>
<comment type="subcellular location">
    <subcellularLocation>
        <location evidence="1">Golgi apparatus membrane</location>
        <topology evidence="1">Single-pass type II membrane protein</topology>
    </subcellularLocation>
</comment>